<proteinExistence type="predicted"/>
<evidence type="ECO:0000313" key="6">
    <source>
        <dbReference type="Proteomes" id="UP000541352"/>
    </source>
</evidence>
<evidence type="ECO:0000256" key="2">
    <source>
        <dbReference type="ARBA" id="ARBA00023125"/>
    </source>
</evidence>
<keyword evidence="3" id="KW-0804">Transcription</keyword>
<protein>
    <submittedName>
        <fullName evidence="5">AraC-like DNA-binding protein</fullName>
    </submittedName>
</protein>
<dbReference type="Gene3D" id="1.10.10.60">
    <property type="entry name" value="Homeodomain-like"/>
    <property type="match status" value="1"/>
</dbReference>
<name>A0A7W5ZJN6_9BACT</name>
<dbReference type="EMBL" id="JACIBY010000002">
    <property type="protein sequence ID" value="MBB3837094.1"/>
    <property type="molecule type" value="Genomic_DNA"/>
</dbReference>
<dbReference type="SUPFAM" id="SSF46689">
    <property type="entry name" value="Homeodomain-like"/>
    <property type="match status" value="1"/>
</dbReference>
<dbReference type="PANTHER" id="PTHR46796">
    <property type="entry name" value="HTH-TYPE TRANSCRIPTIONAL ACTIVATOR RHAS-RELATED"/>
    <property type="match status" value="1"/>
</dbReference>
<dbReference type="GO" id="GO:0003700">
    <property type="term" value="F:DNA-binding transcription factor activity"/>
    <property type="evidence" value="ECO:0007669"/>
    <property type="project" value="InterPro"/>
</dbReference>
<dbReference type="AlphaFoldDB" id="A0A7W5ZJN6"/>
<dbReference type="InterPro" id="IPR018060">
    <property type="entry name" value="HTH_AraC"/>
</dbReference>
<keyword evidence="1" id="KW-0805">Transcription regulation</keyword>
<dbReference type="InterPro" id="IPR050204">
    <property type="entry name" value="AraC_XylS_family_regulators"/>
</dbReference>
<keyword evidence="2 5" id="KW-0238">DNA-binding</keyword>
<dbReference type="PROSITE" id="PS01124">
    <property type="entry name" value="HTH_ARAC_FAMILY_2"/>
    <property type="match status" value="1"/>
</dbReference>
<dbReference type="RefSeq" id="WP_183971860.1">
    <property type="nucleotide sequence ID" value="NZ_JACIBY010000002.1"/>
</dbReference>
<evidence type="ECO:0000259" key="4">
    <source>
        <dbReference type="PROSITE" id="PS01124"/>
    </source>
</evidence>
<dbReference type="SMART" id="SM00342">
    <property type="entry name" value="HTH_ARAC"/>
    <property type="match status" value="1"/>
</dbReference>
<feature type="domain" description="HTH araC/xylS-type" evidence="4">
    <location>
        <begin position="168"/>
        <end position="266"/>
    </location>
</feature>
<evidence type="ECO:0000256" key="1">
    <source>
        <dbReference type="ARBA" id="ARBA00023015"/>
    </source>
</evidence>
<evidence type="ECO:0000313" key="5">
    <source>
        <dbReference type="EMBL" id="MBB3837094.1"/>
    </source>
</evidence>
<reference evidence="5 6" key="1">
    <citation type="submission" date="2020-08" db="EMBL/GenBank/DDBJ databases">
        <title>Genomic Encyclopedia of Type Strains, Phase IV (KMG-IV): sequencing the most valuable type-strain genomes for metagenomic binning, comparative biology and taxonomic classification.</title>
        <authorList>
            <person name="Goeker M."/>
        </authorList>
    </citation>
    <scope>NUCLEOTIDE SEQUENCE [LARGE SCALE GENOMIC DNA]</scope>
    <source>
        <strain evidence="5 6">DSM 17976</strain>
    </source>
</reference>
<dbReference type="Pfam" id="PF12833">
    <property type="entry name" value="HTH_18"/>
    <property type="match status" value="1"/>
</dbReference>
<keyword evidence="6" id="KW-1185">Reference proteome</keyword>
<gene>
    <name evidence="5" type="ORF">FHS57_001088</name>
</gene>
<dbReference type="Proteomes" id="UP000541352">
    <property type="component" value="Unassembled WGS sequence"/>
</dbReference>
<evidence type="ECO:0000256" key="3">
    <source>
        <dbReference type="ARBA" id="ARBA00023163"/>
    </source>
</evidence>
<dbReference type="GO" id="GO:0043565">
    <property type="term" value="F:sequence-specific DNA binding"/>
    <property type="evidence" value="ECO:0007669"/>
    <property type="project" value="InterPro"/>
</dbReference>
<comment type="caution">
    <text evidence="5">The sequence shown here is derived from an EMBL/GenBank/DDBJ whole genome shotgun (WGS) entry which is preliminary data.</text>
</comment>
<dbReference type="InterPro" id="IPR054015">
    <property type="entry name" value="ExsA-like_N"/>
</dbReference>
<dbReference type="InterPro" id="IPR009057">
    <property type="entry name" value="Homeodomain-like_sf"/>
</dbReference>
<organism evidence="5 6">
    <name type="scientific">Runella defluvii</name>
    <dbReference type="NCBI Taxonomy" id="370973"/>
    <lineage>
        <taxon>Bacteria</taxon>
        <taxon>Pseudomonadati</taxon>
        <taxon>Bacteroidota</taxon>
        <taxon>Cytophagia</taxon>
        <taxon>Cytophagales</taxon>
        <taxon>Spirosomataceae</taxon>
        <taxon>Runella</taxon>
    </lineage>
</organism>
<accession>A0A7W5ZJN6</accession>
<sequence>MRDLVKHNIVLFSSLTGEFSHDPFVSEHWLVFIVSGFSEVFSPEGVISHPPGTLGLVRKNQLVKTVKKADGEKPFKSISICIDYQTLKRFSDQYDVKADGVYLGEPNIAIENDAFMKAYFNSLMPYFSQPEKLTPILAQIKTTEIIEILLQKPAMKNFLFDFSEPHKIDLEAYMNRYFSYNVPITQFAQLTGRSISSFKRDFTKIFNATPEKWLQKRRLEMAYFLIAQKDRKPSDVYLEVGFENLSHFSTAFKREFGVNASSIYAIYQ</sequence>
<dbReference type="Pfam" id="PF22200">
    <property type="entry name" value="ExsA_N"/>
    <property type="match status" value="1"/>
</dbReference>